<proteinExistence type="predicted"/>
<feature type="non-terminal residue" evidence="1">
    <location>
        <position position="154"/>
    </location>
</feature>
<gene>
    <name evidence="1" type="ORF">JZ751_022449</name>
</gene>
<evidence type="ECO:0000313" key="2">
    <source>
        <dbReference type="Proteomes" id="UP000824540"/>
    </source>
</evidence>
<reference evidence="1" key="1">
    <citation type="thesis" date="2021" institute="BYU ScholarsArchive" country="Provo, UT, USA">
        <title>Applications of and Algorithms for Genome Assembly and Genomic Analyses with an Emphasis on Marine Teleosts.</title>
        <authorList>
            <person name="Pickett B.D."/>
        </authorList>
    </citation>
    <scope>NUCLEOTIDE SEQUENCE</scope>
    <source>
        <strain evidence="1">HI-2016</strain>
    </source>
</reference>
<name>A0A8T2NGQ2_9TELE</name>
<accession>A0A8T2NGQ2</accession>
<organism evidence="1 2">
    <name type="scientific">Albula glossodonta</name>
    <name type="common">roundjaw bonefish</name>
    <dbReference type="NCBI Taxonomy" id="121402"/>
    <lineage>
        <taxon>Eukaryota</taxon>
        <taxon>Metazoa</taxon>
        <taxon>Chordata</taxon>
        <taxon>Craniata</taxon>
        <taxon>Vertebrata</taxon>
        <taxon>Euteleostomi</taxon>
        <taxon>Actinopterygii</taxon>
        <taxon>Neopterygii</taxon>
        <taxon>Teleostei</taxon>
        <taxon>Albuliformes</taxon>
        <taxon>Albulidae</taxon>
        <taxon>Albula</taxon>
    </lineage>
</organism>
<dbReference type="AlphaFoldDB" id="A0A8T2NGQ2"/>
<protein>
    <submittedName>
        <fullName evidence="1">Uncharacterized protein</fullName>
    </submittedName>
</protein>
<dbReference type="EMBL" id="JAFBMS010000050">
    <property type="protein sequence ID" value="KAG9339783.1"/>
    <property type="molecule type" value="Genomic_DNA"/>
</dbReference>
<sequence>CPTGTCESEVRSWRGLCHISLISISDERERVCAQYWWTVHGASEKTMHSGLLFRGRSVKRAQPQREPWEIVQYDVTACIRTSRMFFLSFFTLCRTNVGPGFAYASYNILHRSILPPSVAVVTLATAGAQVCCAAKLADDTPETHRAPPALNDCL</sequence>
<keyword evidence="2" id="KW-1185">Reference proteome</keyword>
<dbReference type="Proteomes" id="UP000824540">
    <property type="component" value="Unassembled WGS sequence"/>
</dbReference>
<evidence type="ECO:0000313" key="1">
    <source>
        <dbReference type="EMBL" id="KAG9339783.1"/>
    </source>
</evidence>
<comment type="caution">
    <text evidence="1">The sequence shown here is derived from an EMBL/GenBank/DDBJ whole genome shotgun (WGS) entry which is preliminary data.</text>
</comment>